<accession>A0A0C3IQN3</accession>
<dbReference type="EMBL" id="KN832007">
    <property type="protein sequence ID" value="KIN99252.1"/>
    <property type="molecule type" value="Genomic_DNA"/>
</dbReference>
<organism evidence="1 2">
    <name type="scientific">Pisolithus tinctorius Marx 270</name>
    <dbReference type="NCBI Taxonomy" id="870435"/>
    <lineage>
        <taxon>Eukaryota</taxon>
        <taxon>Fungi</taxon>
        <taxon>Dikarya</taxon>
        <taxon>Basidiomycota</taxon>
        <taxon>Agaricomycotina</taxon>
        <taxon>Agaricomycetes</taxon>
        <taxon>Agaricomycetidae</taxon>
        <taxon>Boletales</taxon>
        <taxon>Sclerodermatineae</taxon>
        <taxon>Pisolithaceae</taxon>
        <taxon>Pisolithus</taxon>
    </lineage>
</organism>
<proteinExistence type="predicted"/>
<gene>
    <name evidence="1" type="ORF">M404DRAFT_1004911</name>
</gene>
<keyword evidence="2" id="KW-1185">Reference proteome</keyword>
<reference evidence="2" key="2">
    <citation type="submission" date="2015-01" db="EMBL/GenBank/DDBJ databases">
        <title>Evolutionary Origins and Diversification of the Mycorrhizal Mutualists.</title>
        <authorList>
            <consortium name="DOE Joint Genome Institute"/>
            <consortium name="Mycorrhizal Genomics Consortium"/>
            <person name="Kohler A."/>
            <person name="Kuo A."/>
            <person name="Nagy L.G."/>
            <person name="Floudas D."/>
            <person name="Copeland A."/>
            <person name="Barry K.W."/>
            <person name="Cichocki N."/>
            <person name="Veneault-Fourrey C."/>
            <person name="LaButti K."/>
            <person name="Lindquist E.A."/>
            <person name="Lipzen A."/>
            <person name="Lundell T."/>
            <person name="Morin E."/>
            <person name="Murat C."/>
            <person name="Riley R."/>
            <person name="Ohm R."/>
            <person name="Sun H."/>
            <person name="Tunlid A."/>
            <person name="Henrissat B."/>
            <person name="Grigoriev I.V."/>
            <person name="Hibbett D.S."/>
            <person name="Martin F."/>
        </authorList>
    </citation>
    <scope>NUCLEOTIDE SEQUENCE [LARGE SCALE GENOMIC DNA]</scope>
    <source>
        <strain evidence="2">Marx 270</strain>
    </source>
</reference>
<dbReference type="AlphaFoldDB" id="A0A0C3IQN3"/>
<sequence length="52" mass="5380">MSPTTILELLLTHSGAVTPSAKPLTASTATEVITVTASKRDLASVIRVSDEV</sequence>
<reference evidence="1 2" key="1">
    <citation type="submission" date="2014-04" db="EMBL/GenBank/DDBJ databases">
        <authorList>
            <consortium name="DOE Joint Genome Institute"/>
            <person name="Kuo A."/>
            <person name="Kohler A."/>
            <person name="Costa M.D."/>
            <person name="Nagy L.G."/>
            <person name="Floudas D."/>
            <person name="Copeland A."/>
            <person name="Barry K.W."/>
            <person name="Cichocki N."/>
            <person name="Veneault-Fourrey C."/>
            <person name="LaButti K."/>
            <person name="Lindquist E.A."/>
            <person name="Lipzen A."/>
            <person name="Lundell T."/>
            <person name="Morin E."/>
            <person name="Murat C."/>
            <person name="Sun H."/>
            <person name="Tunlid A."/>
            <person name="Henrissat B."/>
            <person name="Grigoriev I.V."/>
            <person name="Hibbett D.S."/>
            <person name="Martin F."/>
            <person name="Nordberg H.P."/>
            <person name="Cantor M.N."/>
            <person name="Hua S.X."/>
        </authorList>
    </citation>
    <scope>NUCLEOTIDE SEQUENCE [LARGE SCALE GENOMIC DNA]</scope>
    <source>
        <strain evidence="1 2">Marx 270</strain>
    </source>
</reference>
<evidence type="ECO:0000313" key="2">
    <source>
        <dbReference type="Proteomes" id="UP000054217"/>
    </source>
</evidence>
<dbReference type="Proteomes" id="UP000054217">
    <property type="component" value="Unassembled WGS sequence"/>
</dbReference>
<name>A0A0C3IQN3_PISTI</name>
<protein>
    <submittedName>
        <fullName evidence="1">Uncharacterized protein</fullName>
    </submittedName>
</protein>
<evidence type="ECO:0000313" key="1">
    <source>
        <dbReference type="EMBL" id="KIN99252.1"/>
    </source>
</evidence>
<dbReference type="InParanoid" id="A0A0C3IQN3"/>
<dbReference type="HOGENOM" id="CLU_3088252_0_0_1"/>